<sequence>MTHSALLAAVGGHQPQVHAEAFAAPASVLVGQVKLEAGASVWYGAVLRGDGDPIVLGAGSNIQDNCTVHTDAGFPVTVGTGVSVGHNAVLHGCVVEDDVLIGMGATVLNGASIGTGSLIAAQTLVPQGMRVPPGSLVAGVPGRVKRELTDEERAGVQLNAAVYVDLAKQHRGAVIMRPDPS</sequence>
<proteinExistence type="predicted"/>
<dbReference type="PANTHER" id="PTHR13061">
    <property type="entry name" value="DYNACTIN SUBUNIT P25"/>
    <property type="match status" value="1"/>
</dbReference>
<dbReference type="CDD" id="cd04645">
    <property type="entry name" value="LbH_gamma_CA_like"/>
    <property type="match status" value="1"/>
</dbReference>
<dbReference type="PANTHER" id="PTHR13061:SF29">
    <property type="entry name" value="GAMMA CARBONIC ANHYDRASE-LIKE 1, MITOCHONDRIAL-RELATED"/>
    <property type="match status" value="1"/>
</dbReference>
<reference evidence="1 2" key="1">
    <citation type="submission" date="2023-05" db="EMBL/GenBank/DDBJ databases">
        <title>Streptantibioticus silvisoli sp. nov., acidotolerant actinomycetes 1 from pine litter.</title>
        <authorList>
            <person name="Swiecimska M."/>
            <person name="Golinska P."/>
            <person name="Sangal V."/>
            <person name="Wachnowicz B."/>
            <person name="Goodfellow M."/>
        </authorList>
    </citation>
    <scope>NUCLEOTIDE SEQUENCE [LARGE SCALE GENOMIC DNA]</scope>
    <source>
        <strain evidence="1 2">DSM 42109</strain>
    </source>
</reference>
<dbReference type="SUPFAM" id="SSF51161">
    <property type="entry name" value="Trimeric LpxA-like enzymes"/>
    <property type="match status" value="1"/>
</dbReference>
<dbReference type="RefSeq" id="WP_274046309.1">
    <property type="nucleotide sequence ID" value="NZ_JANCPR020000031.1"/>
</dbReference>
<dbReference type="InterPro" id="IPR001451">
    <property type="entry name" value="Hexapep"/>
</dbReference>
<dbReference type="InterPro" id="IPR047324">
    <property type="entry name" value="LbH_gamma_CA-like"/>
</dbReference>
<comment type="caution">
    <text evidence="1">The sequence shown here is derived from an EMBL/GenBank/DDBJ whole genome shotgun (WGS) entry which is preliminary data.</text>
</comment>
<dbReference type="Pfam" id="PF00132">
    <property type="entry name" value="Hexapep"/>
    <property type="match status" value="1"/>
</dbReference>
<keyword evidence="2" id="KW-1185">Reference proteome</keyword>
<dbReference type="InterPro" id="IPR050484">
    <property type="entry name" value="Transf_Hexapept/Carb_Anhydrase"/>
</dbReference>
<evidence type="ECO:0000313" key="2">
    <source>
        <dbReference type="Proteomes" id="UP001214441"/>
    </source>
</evidence>
<organism evidence="1 2">
    <name type="scientific">Streptomyces iconiensis</name>
    <dbReference type="NCBI Taxonomy" id="1384038"/>
    <lineage>
        <taxon>Bacteria</taxon>
        <taxon>Bacillati</taxon>
        <taxon>Actinomycetota</taxon>
        <taxon>Actinomycetes</taxon>
        <taxon>Kitasatosporales</taxon>
        <taxon>Streptomycetaceae</taxon>
        <taxon>Streptomyces</taxon>
    </lineage>
</organism>
<dbReference type="Proteomes" id="UP001214441">
    <property type="component" value="Unassembled WGS sequence"/>
</dbReference>
<dbReference type="EMBL" id="JANCPR020000031">
    <property type="protein sequence ID" value="MDJ1135617.1"/>
    <property type="molecule type" value="Genomic_DNA"/>
</dbReference>
<evidence type="ECO:0000313" key="1">
    <source>
        <dbReference type="EMBL" id="MDJ1135617.1"/>
    </source>
</evidence>
<accession>A0ABT7A2P7</accession>
<dbReference type="InterPro" id="IPR011004">
    <property type="entry name" value="Trimer_LpxA-like_sf"/>
</dbReference>
<protein>
    <submittedName>
        <fullName evidence="1">Gamma carbonic anhydrase family protein</fullName>
    </submittedName>
</protein>
<dbReference type="Gene3D" id="2.160.10.10">
    <property type="entry name" value="Hexapeptide repeat proteins"/>
    <property type="match status" value="1"/>
</dbReference>
<name>A0ABT7A2P7_9ACTN</name>
<gene>
    <name evidence="1" type="ORF">NMN56_027430</name>
</gene>